<name>A0A7C4BB12_9CREN</name>
<dbReference type="EMBL" id="DTFF01000010">
    <property type="protein sequence ID" value="HGI86981.1"/>
    <property type="molecule type" value="Genomic_DNA"/>
</dbReference>
<gene>
    <name evidence="1" type="ORF">ENV14_01075</name>
</gene>
<dbReference type="Gene3D" id="1.10.10.10">
    <property type="entry name" value="Winged helix-like DNA-binding domain superfamily/Winged helix DNA-binding domain"/>
    <property type="match status" value="1"/>
</dbReference>
<reference evidence="1" key="1">
    <citation type="journal article" date="2020" name="mSystems">
        <title>Genome- and Community-Level Interaction Insights into Carbon Utilization and Element Cycling Functions of Hydrothermarchaeota in Hydrothermal Sediment.</title>
        <authorList>
            <person name="Zhou Z."/>
            <person name="Liu Y."/>
            <person name="Xu W."/>
            <person name="Pan J."/>
            <person name="Luo Z.H."/>
            <person name="Li M."/>
        </authorList>
    </citation>
    <scope>NUCLEOTIDE SEQUENCE [LARGE SCALE GENOMIC DNA]</scope>
    <source>
        <strain evidence="1">SpSt-732</strain>
    </source>
</reference>
<protein>
    <submittedName>
        <fullName evidence="1">HTH domain-containing protein</fullName>
    </submittedName>
</protein>
<comment type="caution">
    <text evidence="1">The sequence shown here is derived from an EMBL/GenBank/DDBJ whole genome shotgun (WGS) entry which is preliminary data.</text>
</comment>
<dbReference type="AlphaFoldDB" id="A0A7C4BB12"/>
<dbReference type="InterPro" id="IPR036390">
    <property type="entry name" value="WH_DNA-bd_sf"/>
</dbReference>
<proteinExistence type="predicted"/>
<dbReference type="SUPFAM" id="SSF46785">
    <property type="entry name" value="Winged helix' DNA-binding domain"/>
    <property type="match status" value="1"/>
</dbReference>
<accession>A0A7C4BB12</accession>
<evidence type="ECO:0000313" key="1">
    <source>
        <dbReference type="EMBL" id="HGI86981.1"/>
    </source>
</evidence>
<sequence>MCRILAKVLTMSLSISRAVKILTAVGAEFSAEELATKLGVSPKTAKRYAAELVRMGLVVEKGSGRFATSDKGLFLLESCGIKERLVGDKEAYIFTDEKGTPVSLKVNSIEKLYAVVKYRLVPDDVLRHHLEKGYLAKWVAEQLGARLLAERLANVKTVEQFEKLLEEYLVH</sequence>
<organism evidence="1">
    <name type="scientific">Ignisphaera aggregans</name>
    <dbReference type="NCBI Taxonomy" id="334771"/>
    <lineage>
        <taxon>Archaea</taxon>
        <taxon>Thermoproteota</taxon>
        <taxon>Thermoprotei</taxon>
        <taxon>Desulfurococcales</taxon>
        <taxon>Desulfurococcaceae</taxon>
        <taxon>Ignisphaera</taxon>
    </lineage>
</organism>
<dbReference type="InterPro" id="IPR036388">
    <property type="entry name" value="WH-like_DNA-bd_sf"/>
</dbReference>